<evidence type="ECO:0000313" key="7">
    <source>
        <dbReference type="EMBL" id="BDA79085.1"/>
    </source>
</evidence>
<comment type="pathway">
    <text evidence="4">tRNA modification; tRNA-queuosine biosynthesis.</text>
</comment>
<feature type="binding site" evidence="4">
    <location>
        <begin position="94"/>
        <end position="98"/>
    </location>
    <ligand>
        <name>substrate</name>
    </ligand>
</feature>
<evidence type="ECO:0000256" key="4">
    <source>
        <dbReference type="HAMAP-Rule" id="MF_00168"/>
    </source>
</evidence>
<dbReference type="InterPro" id="IPR036511">
    <property type="entry name" value="TGT-like_sf"/>
</dbReference>
<dbReference type="PANTHER" id="PTHR46499:SF1">
    <property type="entry name" value="QUEUINE TRNA-RIBOSYLTRANSFERASE"/>
    <property type="match status" value="1"/>
</dbReference>
<feature type="binding site" evidence="4">
    <location>
        <position position="190"/>
    </location>
    <ligand>
        <name>substrate</name>
    </ligand>
</feature>
<evidence type="ECO:0000256" key="3">
    <source>
        <dbReference type="ARBA" id="ARBA00022694"/>
    </source>
</evidence>
<proteinExistence type="inferred from homology"/>
<dbReference type="RefSeq" id="WP_109019487.1">
    <property type="nucleotide sequence ID" value="NZ_AP025028.1"/>
</dbReference>
<protein>
    <recommendedName>
        <fullName evidence="4">Queuine tRNA-ribosyltransferase</fullName>
        <ecNumber evidence="4">2.4.2.29</ecNumber>
    </recommendedName>
    <alternativeName>
        <fullName evidence="4">Guanine insertion enzyme</fullName>
    </alternativeName>
    <alternativeName>
        <fullName evidence="4">tRNA-guanine transglycosylase</fullName>
    </alternativeName>
</protein>
<accession>A0ABM7UJQ3</accession>
<dbReference type="NCBIfam" id="TIGR00430">
    <property type="entry name" value="Q_tRNA_tgt"/>
    <property type="match status" value="1"/>
</dbReference>
<feature type="active site" description="Proton acceptor" evidence="4">
    <location>
        <position position="94"/>
    </location>
</feature>
<feature type="binding site" evidence="4">
    <location>
        <position position="217"/>
    </location>
    <ligand>
        <name>substrate</name>
    </ligand>
</feature>
<dbReference type="InterPro" id="IPR004803">
    <property type="entry name" value="TGT"/>
</dbReference>
<feature type="binding site" evidence="4">
    <location>
        <position position="307"/>
    </location>
    <ligand>
        <name>Zn(2+)</name>
        <dbReference type="ChEBI" id="CHEBI:29105"/>
    </ligand>
</feature>
<sequence>MSRLNFILEAEAPGTKARAGRFTTLHGEVSTPIFMPVGTQATVKAQNVETLKSVGSRVLLANTYHLLLRPGAEVFRKLGGIHKFMNWDGPVLTDSGGFQIFSLPNARKITEDGAVFRSYVDGQNVVLSPEVSIEMQKAIGSDIMMVLDECVPSTVEHKEAKRAMEVTHRWAKRSLNARGESLQSMFGIVQGACFEDLRKQSAEVLTQLPFDGFAIGGLAVGETKEERNDFCELSASFLPKNLPRYLMGVGTPLDLLEAVHRGVDMFDCTIPTELAQRGVAFTSIGKLQLHRTLYKFEDSVLDENCDCICCKNYSKAYLHHLTKSNEVLGWQLLAIHNLYFYHRLMSEMRSSIFQGNFLSYYTEKKDSLSQSDNVYPSHHILKPSKAIRKRSLGDYEIIENEAKGYWSVRQKSSGEVMHSVNSPMEEANRLYIDQSNLKKRISFSDNTFEKYTPSSHEEMNPIIIWDVGLGAATNAMSAIHSFEEIVNPNAMHLISFESDLDPLRLALKNNGRFPHLFHKAPKEVLEKSVWASDSGNLTWKLVLGDFAATFSGEEIPDIVFYDPFSFKTDSILWKPEFFRLLFSYFQTQEKTVSLYTYSAATAVRAALLSVGFWVGRGVGSGPKSETTIAYSRSPEGIGEKEGLLGKEWIGRWERSDARYPVDLGEGNKADWDKRILTHPQFQKNL</sequence>
<comment type="subunit">
    <text evidence="4">Homodimer. Within each dimer, one monomer is responsible for RNA recognition and catalysis, while the other monomer binds to the replacement base PreQ1.</text>
</comment>
<feature type="binding site" evidence="4">
    <location>
        <position position="305"/>
    </location>
    <ligand>
        <name>Zn(2+)</name>
        <dbReference type="ChEBI" id="CHEBI:29105"/>
    </ligand>
</feature>
<evidence type="ECO:0000256" key="2">
    <source>
        <dbReference type="ARBA" id="ARBA00022679"/>
    </source>
</evidence>
<comment type="function">
    <text evidence="4">Catalyzes the base-exchange of a guanine (G) residue with the queuine precursor 7-aminomethyl-7-deazaguanine (PreQ1) at position 34 (anticodon wobble position) in tRNAs with GU(N) anticodons (tRNA-Asp, -Asn, -His and -Tyr). Catalysis occurs through a double-displacement mechanism. The nucleophile active site attacks the C1' of nucleotide 34 to detach the guanine base from the RNA, forming a covalent enzyme-RNA intermediate. The proton acceptor active site deprotonates the incoming PreQ1, allowing a nucleophilic attack on the C1' of the ribose to form the product. After dissociation, two additional enzymatic reactions on the tRNA convert PreQ1 to queuine (Q), resulting in the hypermodified nucleoside queuosine (7-(((4,5-cis-dihydroxy-2-cyclopenten-1-yl)amino)methyl)-7-deazaguanosine).</text>
</comment>
<keyword evidence="4" id="KW-0671">Queuosine biosynthesis</keyword>
<evidence type="ECO:0000259" key="6">
    <source>
        <dbReference type="Pfam" id="PF05430"/>
    </source>
</evidence>
<feature type="binding site" evidence="4">
    <location>
        <position position="336"/>
    </location>
    <ligand>
        <name>Zn(2+)</name>
        <dbReference type="ChEBI" id="CHEBI:29105"/>
    </ligand>
</feature>
<dbReference type="HAMAP" id="MF_00168">
    <property type="entry name" value="Q_tRNA_Tgt"/>
    <property type="match status" value="1"/>
</dbReference>
<dbReference type="Pfam" id="PF05430">
    <property type="entry name" value="Methyltransf_30"/>
    <property type="match status" value="1"/>
</dbReference>
<dbReference type="SUPFAM" id="SSF51713">
    <property type="entry name" value="tRNA-guanine transglycosylase"/>
    <property type="match status" value="1"/>
</dbReference>
<feature type="binding site" evidence="4">
    <location>
        <position position="148"/>
    </location>
    <ligand>
        <name>substrate</name>
    </ligand>
</feature>
<keyword evidence="1 4" id="KW-0328">Glycosyltransferase</keyword>
<feature type="binding site" evidence="4">
    <location>
        <position position="310"/>
    </location>
    <ligand>
        <name>Zn(2+)</name>
        <dbReference type="ChEBI" id="CHEBI:29105"/>
    </ligand>
</feature>
<feature type="domain" description="MnmC-like methyltransferase" evidence="6">
    <location>
        <begin position="518"/>
        <end position="630"/>
    </location>
</feature>
<comment type="caution">
    <text evidence="4">Lacks conserved residue(s) required for the propagation of feature annotation.</text>
</comment>
<feature type="region of interest" description="RNA binding" evidence="4">
    <location>
        <begin position="248"/>
        <end position="254"/>
    </location>
</feature>
<dbReference type="InterPro" id="IPR008471">
    <property type="entry name" value="MnmC-like_methylTransf"/>
</dbReference>
<evidence type="ECO:0000313" key="8">
    <source>
        <dbReference type="Proteomes" id="UP000245263"/>
    </source>
</evidence>
<dbReference type="InterPro" id="IPR050076">
    <property type="entry name" value="ArchSynthase1/Queuine_TRR"/>
</dbReference>
<dbReference type="Gene3D" id="3.40.50.150">
    <property type="entry name" value="Vaccinia Virus protein VP39"/>
    <property type="match status" value="1"/>
</dbReference>
<organism evidence="7 8">
    <name type="scientific">Leptospira kobayashii</name>
    <dbReference type="NCBI Taxonomy" id="1917830"/>
    <lineage>
        <taxon>Bacteria</taxon>
        <taxon>Pseudomonadati</taxon>
        <taxon>Spirochaetota</taxon>
        <taxon>Spirochaetia</taxon>
        <taxon>Leptospirales</taxon>
        <taxon>Leptospiraceae</taxon>
        <taxon>Leptospira</taxon>
    </lineage>
</organism>
<feature type="active site" description="Nucleophile" evidence="4">
    <location>
        <position position="267"/>
    </location>
</feature>
<evidence type="ECO:0000256" key="1">
    <source>
        <dbReference type="ARBA" id="ARBA00022676"/>
    </source>
</evidence>
<keyword evidence="4" id="KW-0862">Zinc</keyword>
<keyword evidence="2 4" id="KW-0808">Transferase</keyword>
<comment type="cofactor">
    <cofactor evidence="4">
        <name>Zn(2+)</name>
        <dbReference type="ChEBI" id="CHEBI:29105"/>
    </cofactor>
    <text evidence="4">Binds 1 zinc ion per subunit.</text>
</comment>
<dbReference type="NCBIfam" id="TIGR00449">
    <property type="entry name" value="tgt_general"/>
    <property type="match status" value="1"/>
</dbReference>
<name>A0ABM7UJQ3_9LEPT</name>
<gene>
    <name evidence="4" type="primary">tgt</name>
    <name evidence="7" type="ORF">LPTSP3_g20150</name>
</gene>
<dbReference type="EC" id="2.4.2.29" evidence="4"/>
<dbReference type="InterPro" id="IPR029063">
    <property type="entry name" value="SAM-dependent_MTases_sf"/>
</dbReference>
<comment type="similarity">
    <text evidence="4">Belongs to the queuine tRNA-ribosyltransferase family.</text>
</comment>
<dbReference type="InterPro" id="IPR002616">
    <property type="entry name" value="tRNA_ribo_trans-like"/>
</dbReference>
<keyword evidence="4" id="KW-0479">Metal-binding</keyword>
<dbReference type="Gene3D" id="3.20.20.105">
    <property type="entry name" value="Queuine tRNA-ribosyltransferase-like"/>
    <property type="match status" value="1"/>
</dbReference>
<keyword evidence="3 4" id="KW-0819">tRNA processing</keyword>
<dbReference type="EMBL" id="AP025028">
    <property type="protein sequence ID" value="BDA79085.1"/>
    <property type="molecule type" value="Genomic_DNA"/>
</dbReference>
<feature type="domain" description="tRNA-guanine(15) transglycosylase-like" evidence="5">
    <location>
        <begin position="16"/>
        <end position="366"/>
    </location>
</feature>
<dbReference type="Proteomes" id="UP000245263">
    <property type="component" value="Chromosome 1"/>
</dbReference>
<keyword evidence="8" id="KW-1185">Reference proteome</keyword>
<evidence type="ECO:0000259" key="5">
    <source>
        <dbReference type="Pfam" id="PF01702"/>
    </source>
</evidence>
<dbReference type="PANTHER" id="PTHR46499">
    <property type="entry name" value="QUEUINE TRNA-RIBOSYLTRANSFERASE"/>
    <property type="match status" value="1"/>
</dbReference>
<dbReference type="Pfam" id="PF01702">
    <property type="entry name" value="TGT"/>
    <property type="match status" value="1"/>
</dbReference>
<comment type="catalytic activity">
    <reaction evidence="4">
        <text>7-aminomethyl-7-carbaguanine + guanosine(34) in tRNA = 7-aminomethyl-7-carbaguanosine(34) in tRNA + guanine</text>
        <dbReference type="Rhea" id="RHEA:24104"/>
        <dbReference type="Rhea" id="RHEA-COMP:10341"/>
        <dbReference type="Rhea" id="RHEA-COMP:10342"/>
        <dbReference type="ChEBI" id="CHEBI:16235"/>
        <dbReference type="ChEBI" id="CHEBI:58703"/>
        <dbReference type="ChEBI" id="CHEBI:74269"/>
        <dbReference type="ChEBI" id="CHEBI:82833"/>
        <dbReference type="EC" id="2.4.2.29"/>
    </reaction>
</comment>
<reference evidence="7 8" key="1">
    <citation type="submission" date="2021-08" db="EMBL/GenBank/DDBJ databases">
        <title>Complete genome sequence of Leptospira kobayashii strain E30.</title>
        <authorList>
            <person name="Nakao R."/>
            <person name="Nakamura S."/>
            <person name="Masuzawa T."/>
            <person name="Koizumi N."/>
        </authorList>
    </citation>
    <scope>NUCLEOTIDE SEQUENCE [LARGE SCALE GENOMIC DNA]</scope>
    <source>
        <strain evidence="7 8">E30</strain>
    </source>
</reference>